<dbReference type="Proteomes" id="UP000038045">
    <property type="component" value="Unplaced"/>
</dbReference>
<protein>
    <submittedName>
        <fullName evidence="3">Trophozoite antigen</fullName>
    </submittedName>
</protein>
<evidence type="ECO:0000313" key="3">
    <source>
        <dbReference type="WBParaSite" id="PTRK_0000193800.1"/>
    </source>
</evidence>
<organism evidence="2 3">
    <name type="scientific">Parastrongyloides trichosuri</name>
    <name type="common">Possum-specific nematode worm</name>
    <dbReference type="NCBI Taxonomy" id="131310"/>
    <lineage>
        <taxon>Eukaryota</taxon>
        <taxon>Metazoa</taxon>
        <taxon>Ecdysozoa</taxon>
        <taxon>Nematoda</taxon>
        <taxon>Chromadorea</taxon>
        <taxon>Rhabditida</taxon>
        <taxon>Tylenchina</taxon>
        <taxon>Panagrolaimomorpha</taxon>
        <taxon>Strongyloidoidea</taxon>
        <taxon>Strongyloididae</taxon>
        <taxon>Parastrongyloides</taxon>
    </lineage>
</organism>
<proteinExistence type="predicted"/>
<dbReference type="WBParaSite" id="PTRK_0000193800.1">
    <property type="protein sequence ID" value="PTRK_0000193800.1"/>
    <property type="gene ID" value="PTRK_0000193800"/>
</dbReference>
<keyword evidence="2" id="KW-1185">Reference proteome</keyword>
<sequence length="144" mass="17154">MAFRNVRERTHNHHDGRINRFHGNEYNHFRGSAQKNYENNIEKRNKNGLWLENSHMSKISHKHNKKGNICTSKSEPNFNLSNFKNNNKKEELIICHDSYKKKNIKKCKVFKIISEPDPSIDLKFSSKLRYNLSKRYEDMSESSI</sequence>
<accession>A0A0N4Z4M2</accession>
<reference evidence="3" key="1">
    <citation type="submission" date="2017-02" db="UniProtKB">
        <authorList>
            <consortium name="WormBaseParasite"/>
        </authorList>
    </citation>
    <scope>IDENTIFICATION</scope>
</reference>
<dbReference type="AlphaFoldDB" id="A0A0N4Z4M2"/>
<name>A0A0N4Z4M2_PARTI</name>
<evidence type="ECO:0000313" key="2">
    <source>
        <dbReference type="Proteomes" id="UP000038045"/>
    </source>
</evidence>
<feature type="region of interest" description="Disordered" evidence="1">
    <location>
        <begin position="1"/>
        <end position="23"/>
    </location>
</feature>
<evidence type="ECO:0000256" key="1">
    <source>
        <dbReference type="SAM" id="MobiDB-lite"/>
    </source>
</evidence>